<dbReference type="Gene3D" id="1.10.3620.10">
    <property type="entry name" value="YdcF like domain"/>
    <property type="match status" value="1"/>
</dbReference>
<feature type="domain" description="DUF218" evidence="1">
    <location>
        <begin position="57"/>
        <end position="178"/>
    </location>
</feature>
<gene>
    <name evidence="2" type="ORF">IV74_GL001734</name>
</gene>
<dbReference type="eggNOG" id="COG1434">
    <property type="taxonomic scope" value="Bacteria"/>
</dbReference>
<dbReference type="AlphaFoldDB" id="A0A0R2HV04"/>
<dbReference type="InterPro" id="IPR014729">
    <property type="entry name" value="Rossmann-like_a/b/a_fold"/>
</dbReference>
<comment type="caution">
    <text evidence="2">The sequence shown here is derived from an EMBL/GenBank/DDBJ whole genome shotgun (WGS) entry which is preliminary data.</text>
</comment>
<dbReference type="InterPro" id="IPR003848">
    <property type="entry name" value="DUF218"/>
</dbReference>
<keyword evidence="3" id="KW-1185">Reference proteome</keyword>
<dbReference type="GO" id="GO:0005886">
    <property type="term" value="C:plasma membrane"/>
    <property type="evidence" value="ECO:0007669"/>
    <property type="project" value="TreeGrafter"/>
</dbReference>
<organism evidence="2 3">
    <name type="scientific">Carnobacterium divergens DSM 20623</name>
    <dbReference type="NCBI Taxonomy" id="1449336"/>
    <lineage>
        <taxon>Bacteria</taxon>
        <taxon>Bacillati</taxon>
        <taxon>Bacillota</taxon>
        <taxon>Bacilli</taxon>
        <taxon>Lactobacillales</taxon>
        <taxon>Carnobacteriaceae</taxon>
        <taxon>Carnobacterium</taxon>
    </lineage>
</organism>
<protein>
    <recommendedName>
        <fullName evidence="1">DUF218 domain-containing protein</fullName>
    </recommendedName>
</protein>
<dbReference type="CDD" id="cd06259">
    <property type="entry name" value="YdcF-like"/>
    <property type="match status" value="1"/>
</dbReference>
<dbReference type="GeneID" id="89588732"/>
<dbReference type="PANTHER" id="PTHR30336">
    <property type="entry name" value="INNER MEMBRANE PROTEIN, PROBABLE PERMEASE"/>
    <property type="match status" value="1"/>
</dbReference>
<name>A0A0R2HV04_CARDV</name>
<dbReference type="Proteomes" id="UP000051658">
    <property type="component" value="Unassembled WGS sequence"/>
</dbReference>
<dbReference type="RefSeq" id="WP_034570060.1">
    <property type="nucleotide sequence ID" value="NZ_JQBS01000035.1"/>
</dbReference>
<dbReference type="InterPro" id="IPR051599">
    <property type="entry name" value="Cell_Envelope_Assoc"/>
</dbReference>
<dbReference type="EMBL" id="JQBS01000035">
    <property type="protein sequence ID" value="KRN54156.1"/>
    <property type="molecule type" value="Genomic_DNA"/>
</dbReference>
<evidence type="ECO:0000313" key="2">
    <source>
        <dbReference type="EMBL" id="KRN54156.1"/>
    </source>
</evidence>
<evidence type="ECO:0000313" key="3">
    <source>
        <dbReference type="Proteomes" id="UP000051658"/>
    </source>
</evidence>
<accession>A0A0R2HV04</accession>
<reference evidence="2 3" key="1">
    <citation type="journal article" date="2015" name="Genome Announc.">
        <title>Expanding the biotechnology potential of lactobacilli through comparative genomics of 213 strains and associated genera.</title>
        <authorList>
            <person name="Sun Z."/>
            <person name="Harris H.M."/>
            <person name="McCann A."/>
            <person name="Guo C."/>
            <person name="Argimon S."/>
            <person name="Zhang W."/>
            <person name="Yang X."/>
            <person name="Jeffery I.B."/>
            <person name="Cooney J.C."/>
            <person name="Kagawa T.F."/>
            <person name="Liu W."/>
            <person name="Song Y."/>
            <person name="Salvetti E."/>
            <person name="Wrobel A."/>
            <person name="Rasinkangas P."/>
            <person name="Parkhill J."/>
            <person name="Rea M.C."/>
            <person name="O'Sullivan O."/>
            <person name="Ritari J."/>
            <person name="Douillard F.P."/>
            <person name="Paul Ross R."/>
            <person name="Yang R."/>
            <person name="Briner A.E."/>
            <person name="Felis G.E."/>
            <person name="de Vos W.M."/>
            <person name="Barrangou R."/>
            <person name="Klaenhammer T.R."/>
            <person name="Caufield P.W."/>
            <person name="Cui Y."/>
            <person name="Zhang H."/>
            <person name="O'Toole P.W."/>
        </authorList>
    </citation>
    <scope>NUCLEOTIDE SEQUENCE [LARGE SCALE GENOMIC DNA]</scope>
    <source>
        <strain evidence="2 3">DSM 20623</strain>
    </source>
</reference>
<dbReference type="Gene3D" id="3.40.50.620">
    <property type="entry name" value="HUPs"/>
    <property type="match status" value="1"/>
</dbReference>
<dbReference type="Pfam" id="PF02698">
    <property type="entry name" value="DUF218"/>
    <property type="match status" value="1"/>
</dbReference>
<evidence type="ECO:0000259" key="1">
    <source>
        <dbReference type="Pfam" id="PF02698"/>
    </source>
</evidence>
<proteinExistence type="predicted"/>
<dbReference type="PATRIC" id="fig|1449336.4.peg.1769"/>
<dbReference type="PANTHER" id="PTHR30336:SF20">
    <property type="entry name" value="DUF218 DOMAIN-CONTAINING PROTEIN"/>
    <property type="match status" value="1"/>
</dbReference>
<sequence>MTMNQLVTDLNELILFLAYRNIDELSKESLEKECGKKQIKTLVLAGNGLPYTSKVVANSYHKGLVENIILTGGIGHTTDLLRELMGQHPTYQRIDSANKSEAELFQEMLIHYESIPADDIFIETRSTNGGENAIEALRLIKNVMEVPKEILLVQDPTMQRRADACFRKHFAKTKTKVINYAPFIPLVEMRGANLVFKKNVVSNQWDISRFISLVMGEFPRLADTREGYGPNGQNFHAYVTIPDSVETAYRRIKERYPSLGRK</sequence>